<keyword evidence="1" id="KW-0238">DNA-binding</keyword>
<protein>
    <submittedName>
        <fullName evidence="1">DNA-binding transcriptional regulator Cro</fullName>
    </submittedName>
</protein>
<evidence type="ECO:0000313" key="4">
    <source>
        <dbReference type="Proteomes" id="UP000287865"/>
    </source>
</evidence>
<dbReference type="InterPro" id="IPR010982">
    <property type="entry name" value="Lambda_DNA-bd_dom_sf"/>
</dbReference>
<dbReference type="SUPFAM" id="SSF47413">
    <property type="entry name" value="lambda repressor-like DNA-binding domains"/>
    <property type="match status" value="1"/>
</dbReference>
<sequence length="64" mass="6962">MNKQQVLEHFGGTSAVAKVLQISPAAVSLWPDPIPKGRAYELETVTKGQLKVDLSLYQKPNQAA</sequence>
<keyword evidence="4" id="KW-1185">Reference proteome</keyword>
<dbReference type="RefSeq" id="WP_111568109.1">
    <property type="nucleotide sequence ID" value="NZ_PIPK01000001.1"/>
</dbReference>
<dbReference type="Proteomes" id="UP000249203">
    <property type="component" value="Unassembled WGS sequence"/>
</dbReference>
<evidence type="ECO:0000313" key="1">
    <source>
        <dbReference type="EMBL" id="RAK01629.1"/>
    </source>
</evidence>
<evidence type="ECO:0000313" key="2">
    <source>
        <dbReference type="EMBL" id="RUO28454.1"/>
    </source>
</evidence>
<dbReference type="Gene3D" id="1.10.260.40">
    <property type="entry name" value="lambda repressor-like DNA-binding domains"/>
    <property type="match status" value="1"/>
</dbReference>
<dbReference type="GO" id="GO:0003677">
    <property type="term" value="F:DNA binding"/>
    <property type="evidence" value="ECO:0007669"/>
    <property type="project" value="UniProtKB-KW"/>
</dbReference>
<dbReference type="OrthoDB" id="6693632at2"/>
<accession>A0A327X4Q9</accession>
<organism evidence="1 3">
    <name type="scientific">Aliidiomarina maris</name>
    <dbReference type="NCBI Taxonomy" id="531312"/>
    <lineage>
        <taxon>Bacteria</taxon>
        <taxon>Pseudomonadati</taxon>
        <taxon>Pseudomonadota</taxon>
        <taxon>Gammaproteobacteria</taxon>
        <taxon>Alteromonadales</taxon>
        <taxon>Idiomarinaceae</taxon>
        <taxon>Aliidiomarina</taxon>
    </lineage>
</organism>
<dbReference type="Proteomes" id="UP000287865">
    <property type="component" value="Unassembled WGS sequence"/>
</dbReference>
<proteinExistence type="predicted"/>
<dbReference type="AlphaFoldDB" id="A0A327X4Q9"/>
<comment type="caution">
    <text evidence="1">The sequence shown here is derived from an EMBL/GenBank/DDBJ whole genome shotgun (WGS) entry which is preliminary data.</text>
</comment>
<dbReference type="Pfam" id="PF14549">
    <property type="entry name" value="P22_Cro"/>
    <property type="match status" value="1"/>
</dbReference>
<dbReference type="EMBL" id="PIPK01000001">
    <property type="protein sequence ID" value="RUO28454.1"/>
    <property type="molecule type" value="Genomic_DNA"/>
</dbReference>
<gene>
    <name evidence="1" type="ORF">B0I24_101252</name>
    <name evidence="2" type="ORF">CWE07_01205</name>
</gene>
<evidence type="ECO:0000313" key="3">
    <source>
        <dbReference type="Proteomes" id="UP000249203"/>
    </source>
</evidence>
<reference evidence="2 4" key="1">
    <citation type="journal article" date="2018" name="Front. Microbiol.">
        <title>Genome-Based Analysis Reveals the Taxonomy and Diversity of the Family Idiomarinaceae.</title>
        <authorList>
            <person name="Liu Y."/>
            <person name="Lai Q."/>
            <person name="Shao Z."/>
        </authorList>
    </citation>
    <scope>NUCLEOTIDE SEQUENCE [LARGE SCALE GENOMIC DNA]</scope>
    <source>
        <strain evidence="2 4">CF12-14</strain>
    </source>
</reference>
<dbReference type="EMBL" id="QLMD01000001">
    <property type="protein sequence ID" value="RAK01629.1"/>
    <property type="molecule type" value="Genomic_DNA"/>
</dbReference>
<name>A0A327X4Q9_9GAMM</name>
<reference evidence="1 3" key="2">
    <citation type="submission" date="2018-06" db="EMBL/GenBank/DDBJ databases">
        <title>Genomic Encyclopedia of Type Strains, Phase III (KMG-III): the genomes of soil and plant-associated and newly described type strains.</title>
        <authorList>
            <person name="Whitman W."/>
        </authorList>
    </citation>
    <scope>NUCLEOTIDE SEQUENCE [LARGE SCALE GENOMIC DNA]</scope>
    <source>
        <strain evidence="1 3">CGMCC 1.15366</strain>
    </source>
</reference>